<protein>
    <recommendedName>
        <fullName evidence="3">Lipoprotein</fullName>
    </recommendedName>
</protein>
<reference evidence="1 2" key="1">
    <citation type="submission" date="2018-09" db="EMBL/GenBank/DDBJ databases">
        <authorList>
            <person name="Livingstone P.G."/>
            <person name="Whitworth D.E."/>
        </authorList>
    </citation>
    <scope>NUCLEOTIDE SEQUENCE [LARGE SCALE GENOMIC DNA]</scope>
    <source>
        <strain evidence="1 2">CA031B</strain>
    </source>
</reference>
<evidence type="ECO:0008006" key="3">
    <source>
        <dbReference type="Google" id="ProtNLM"/>
    </source>
</evidence>
<organism evidence="1 2">
    <name type="scientific">Corallococcus praedator</name>
    <dbReference type="NCBI Taxonomy" id="2316724"/>
    <lineage>
        <taxon>Bacteria</taxon>
        <taxon>Pseudomonadati</taxon>
        <taxon>Myxococcota</taxon>
        <taxon>Myxococcia</taxon>
        <taxon>Myxococcales</taxon>
        <taxon>Cystobacterineae</taxon>
        <taxon>Myxococcaceae</taxon>
        <taxon>Corallococcus</taxon>
    </lineage>
</organism>
<gene>
    <name evidence="1" type="ORF">D7Y13_27600</name>
</gene>
<dbReference type="Proteomes" id="UP000278907">
    <property type="component" value="Unassembled WGS sequence"/>
</dbReference>
<evidence type="ECO:0000313" key="1">
    <source>
        <dbReference type="EMBL" id="RKH99732.1"/>
    </source>
</evidence>
<accession>A0ABX9QE69</accession>
<keyword evidence="2" id="KW-1185">Reference proteome</keyword>
<proteinExistence type="predicted"/>
<name>A0ABX9QE69_9BACT</name>
<dbReference type="RefSeq" id="WP_120584377.1">
    <property type="nucleotide sequence ID" value="NZ_RAWI01000256.1"/>
</dbReference>
<dbReference type="EMBL" id="RAWI01000256">
    <property type="protein sequence ID" value="RKH99732.1"/>
    <property type="molecule type" value="Genomic_DNA"/>
</dbReference>
<sequence>MTKLRLLSAFLILGLLPGCSLFGYYKYERAPRGTPEQAAQIDFPNSYEDGTHLDGPALAAFIVALNEFIPPHSKADTSNEALTKCLTRRDTYDATILKANDDLYFVSFLPKIERCGIQLEVPILDAGADYAIDRQGRILNVL</sequence>
<evidence type="ECO:0000313" key="2">
    <source>
        <dbReference type="Proteomes" id="UP000278907"/>
    </source>
</evidence>
<comment type="caution">
    <text evidence="1">The sequence shown here is derived from an EMBL/GenBank/DDBJ whole genome shotgun (WGS) entry which is preliminary data.</text>
</comment>